<dbReference type="STRING" id="1088818.A0A2H9ZZ58"/>
<feature type="compositionally biased region" description="Basic and acidic residues" evidence="1">
    <location>
        <begin position="447"/>
        <end position="459"/>
    </location>
</feature>
<sequence>METQDLKGLLATCSEPENANSEIPGGASLLDTPTVSLQKDEASMDAIIEQGKADGKAKYKEGKTDRSSKECDSTRKETNTELLNEKMASCLPANIEGEPHDVVNNNVASIVSEVIEETSTMLVDGHDKANEVVKIEEIQPDNSFEVENSSSNKKTKKILRTRKKKPEESPTFSVNTVSTPAKMMKKKMNGANTVILKGAKPVVKCSKGNAKEIKGDVKLKSIRNDFTAEVKKESKGIEDVKSDKKVEGSMNKKVKVMERKRLVANATGASTNTKSVAVPSVEKMDVEDSKDDAYVKTSVVTGGGDRIVKSEKIVKKVVGAAQKNVKKNKLVANAKSGNTNSDSPPAKVRTAEVVAAMIASGDISKRTNDKQEVKVGNLAFETANAVTAAERLDAEDAKVDANVEEKESIAPVQNDNSIRKRKRPINNTSSLNAGMPINPVKPSSSDADERTRKADSADKRLKKADGMGLIFMCNAKTKRDCYKYKILGLPESKKDIVAKIYKGMRLFLFDVDSKLMYGIYKATSRGGYNIEPKAFASKYPSQVCFTIWSDSLPLCEDEFKAVIKENYYERHKFDCQLSPEQVQKLCKLFQMQTARASTGKRRGGPHREMIAPSSRTRERKRRPTRHFGRTHTAKYYTFTRKAYPSPPHQYPSPLPPPRQLRVVSPPPPPSRIYEQPISDSHYEGEHHAVFDREMQPRDVVVEYQVPRVFYREPVSYHEPLHHSRLPPKYSPPHRRPPSPHFYRY</sequence>
<feature type="region of interest" description="Disordered" evidence="1">
    <location>
        <begin position="720"/>
        <end position="744"/>
    </location>
</feature>
<feature type="compositionally biased region" description="Basic residues" evidence="1">
    <location>
        <begin position="731"/>
        <end position="744"/>
    </location>
</feature>
<dbReference type="Pfam" id="PF10539">
    <property type="entry name" value="Dev_Cell_Death"/>
    <property type="match status" value="1"/>
</dbReference>
<feature type="region of interest" description="Disordered" evidence="1">
    <location>
        <begin position="404"/>
        <end position="459"/>
    </location>
</feature>
<evidence type="ECO:0000313" key="4">
    <source>
        <dbReference type="Proteomes" id="UP000236161"/>
    </source>
</evidence>
<proteinExistence type="predicted"/>
<evidence type="ECO:0000259" key="2">
    <source>
        <dbReference type="PROSITE" id="PS51222"/>
    </source>
</evidence>
<reference evidence="3 4" key="1">
    <citation type="journal article" date="2017" name="Nature">
        <title>The Apostasia genome and the evolution of orchids.</title>
        <authorList>
            <person name="Zhang G.Q."/>
            <person name="Liu K.W."/>
            <person name="Li Z."/>
            <person name="Lohaus R."/>
            <person name="Hsiao Y.Y."/>
            <person name="Niu S.C."/>
            <person name="Wang J.Y."/>
            <person name="Lin Y.C."/>
            <person name="Xu Q."/>
            <person name="Chen L.J."/>
            <person name="Yoshida K."/>
            <person name="Fujiwara S."/>
            <person name="Wang Z.W."/>
            <person name="Zhang Y.Q."/>
            <person name="Mitsuda N."/>
            <person name="Wang M."/>
            <person name="Liu G.H."/>
            <person name="Pecoraro L."/>
            <person name="Huang H.X."/>
            <person name="Xiao X.J."/>
            <person name="Lin M."/>
            <person name="Wu X.Y."/>
            <person name="Wu W.L."/>
            <person name="Chen Y.Y."/>
            <person name="Chang S.B."/>
            <person name="Sakamoto S."/>
            <person name="Ohme-Takagi M."/>
            <person name="Yagi M."/>
            <person name="Zeng S.J."/>
            <person name="Shen C.Y."/>
            <person name="Yeh C.M."/>
            <person name="Luo Y.B."/>
            <person name="Tsai W.C."/>
            <person name="Van de Peer Y."/>
            <person name="Liu Z.J."/>
        </authorList>
    </citation>
    <scope>NUCLEOTIDE SEQUENCE [LARGE SCALE GENOMIC DNA]</scope>
    <source>
        <strain evidence="4">cv. Shenzhen</strain>
        <tissue evidence="3">Stem</tissue>
    </source>
</reference>
<protein>
    <submittedName>
        <fullName evidence="3">B2 protein</fullName>
    </submittedName>
</protein>
<feature type="region of interest" description="Disordered" evidence="1">
    <location>
        <begin position="144"/>
        <end position="174"/>
    </location>
</feature>
<feature type="region of interest" description="Disordered" evidence="1">
    <location>
        <begin position="50"/>
        <end position="80"/>
    </location>
</feature>
<feature type="region of interest" description="Disordered" evidence="1">
    <location>
        <begin position="596"/>
        <end position="625"/>
    </location>
</feature>
<accession>A0A2H9ZZ58</accession>
<evidence type="ECO:0000313" key="3">
    <source>
        <dbReference type="EMBL" id="PKA48564.1"/>
    </source>
</evidence>
<dbReference type="Proteomes" id="UP000236161">
    <property type="component" value="Unassembled WGS sequence"/>
</dbReference>
<gene>
    <name evidence="3" type="ORF">AXF42_Ash017463</name>
</gene>
<dbReference type="OrthoDB" id="786591at2759"/>
<dbReference type="EMBL" id="KZ452313">
    <property type="protein sequence ID" value="PKA48564.1"/>
    <property type="molecule type" value="Genomic_DNA"/>
</dbReference>
<dbReference type="PANTHER" id="PTHR46444:SF11">
    <property type="entry name" value="DCD DOMAIN-CONTAINING PROTEIN"/>
    <property type="match status" value="1"/>
</dbReference>
<keyword evidence="4" id="KW-1185">Reference proteome</keyword>
<dbReference type="InterPro" id="IPR013989">
    <property type="entry name" value="Dev_and_cell_death_domain"/>
</dbReference>
<feature type="domain" description="DCD" evidence="2">
    <location>
        <begin position="464"/>
        <end position="591"/>
    </location>
</feature>
<dbReference type="PROSITE" id="PS51222">
    <property type="entry name" value="DCD"/>
    <property type="match status" value="1"/>
</dbReference>
<dbReference type="PANTHER" id="PTHR46444">
    <property type="entry name" value="DCD (DEVELOPMENT AND CELL DEATH) DOMAIN PROTEIN-RELATED"/>
    <property type="match status" value="1"/>
</dbReference>
<dbReference type="SMART" id="SM00767">
    <property type="entry name" value="DCD"/>
    <property type="match status" value="1"/>
</dbReference>
<feature type="compositionally biased region" description="Basic and acidic residues" evidence="1">
    <location>
        <begin position="51"/>
        <end position="79"/>
    </location>
</feature>
<name>A0A2H9ZZ58_9ASPA</name>
<organism evidence="3 4">
    <name type="scientific">Apostasia shenzhenica</name>
    <dbReference type="NCBI Taxonomy" id="1088818"/>
    <lineage>
        <taxon>Eukaryota</taxon>
        <taxon>Viridiplantae</taxon>
        <taxon>Streptophyta</taxon>
        <taxon>Embryophyta</taxon>
        <taxon>Tracheophyta</taxon>
        <taxon>Spermatophyta</taxon>
        <taxon>Magnoliopsida</taxon>
        <taxon>Liliopsida</taxon>
        <taxon>Asparagales</taxon>
        <taxon>Orchidaceae</taxon>
        <taxon>Apostasioideae</taxon>
        <taxon>Apostasia</taxon>
    </lineage>
</organism>
<evidence type="ECO:0000256" key="1">
    <source>
        <dbReference type="SAM" id="MobiDB-lite"/>
    </source>
</evidence>
<feature type="compositionally biased region" description="Basic residues" evidence="1">
    <location>
        <begin position="153"/>
        <end position="164"/>
    </location>
</feature>
<dbReference type="AlphaFoldDB" id="A0A2H9ZZ58"/>